<dbReference type="Pfam" id="PF25969">
    <property type="entry name" value="NUDT9_N"/>
    <property type="match status" value="1"/>
</dbReference>
<evidence type="ECO:0000256" key="2">
    <source>
        <dbReference type="ARBA" id="ARBA00012453"/>
    </source>
</evidence>
<dbReference type="OMA" id="VQVYQGY"/>
<organism evidence="12 13">
    <name type="scientific">Chiloscyllium punctatum</name>
    <name type="common">Brownbanded bambooshark</name>
    <name type="synonym">Hemiscyllium punctatum</name>
    <dbReference type="NCBI Taxonomy" id="137246"/>
    <lineage>
        <taxon>Eukaryota</taxon>
        <taxon>Metazoa</taxon>
        <taxon>Chordata</taxon>
        <taxon>Craniata</taxon>
        <taxon>Vertebrata</taxon>
        <taxon>Chondrichthyes</taxon>
        <taxon>Elasmobranchii</taxon>
        <taxon>Galeomorphii</taxon>
        <taxon>Galeoidea</taxon>
        <taxon>Orectolobiformes</taxon>
        <taxon>Hemiscylliidae</taxon>
        <taxon>Chiloscyllium</taxon>
    </lineage>
</organism>
<dbReference type="STRING" id="137246.A0A401RTQ5"/>
<dbReference type="PANTHER" id="PTHR13030">
    <property type="entry name" value="NUDIX HYDROLASE"/>
    <property type="match status" value="1"/>
</dbReference>
<dbReference type="InterPro" id="IPR015797">
    <property type="entry name" value="NUDIX_hydrolase-like_dom_sf"/>
</dbReference>
<dbReference type="OrthoDB" id="9972248at2759"/>
<dbReference type="CDD" id="cd03670">
    <property type="entry name" value="NUDIX_ADPRase_Nudt9"/>
    <property type="match status" value="1"/>
</dbReference>
<dbReference type="InterPro" id="IPR000086">
    <property type="entry name" value="NUDIX_hydrolase_dom"/>
</dbReference>
<name>A0A401RTQ5_CHIPU</name>
<dbReference type="SUPFAM" id="SSF55811">
    <property type="entry name" value="Nudix"/>
    <property type="match status" value="1"/>
</dbReference>
<evidence type="ECO:0000256" key="9">
    <source>
        <dbReference type="ARBA" id="ARBA00070304"/>
    </source>
</evidence>
<evidence type="ECO:0000256" key="8">
    <source>
        <dbReference type="ARBA" id="ARBA00064968"/>
    </source>
</evidence>
<dbReference type="PROSITE" id="PS51462">
    <property type="entry name" value="NUDIX"/>
    <property type="match status" value="1"/>
</dbReference>
<evidence type="ECO:0000256" key="3">
    <source>
        <dbReference type="ARBA" id="ARBA00030162"/>
    </source>
</evidence>
<dbReference type="Gene3D" id="3.90.79.10">
    <property type="entry name" value="Nucleoside Triphosphate Pyrophosphohydrolase"/>
    <property type="match status" value="1"/>
</dbReference>
<evidence type="ECO:0000256" key="7">
    <source>
        <dbReference type="ARBA" id="ARBA00056962"/>
    </source>
</evidence>
<feature type="domain" description="Nudix hydrolase" evidence="11">
    <location>
        <begin position="177"/>
        <end position="332"/>
    </location>
</feature>
<dbReference type="FunFam" id="3.90.79.10:FF:000021">
    <property type="entry name" value="ADP-ribose pyrophosphatase, mitochondrial isoform X1"/>
    <property type="match status" value="1"/>
</dbReference>
<dbReference type="AlphaFoldDB" id="A0A401RTQ5"/>
<evidence type="ECO:0000256" key="10">
    <source>
        <dbReference type="ARBA" id="ARBA00079599"/>
    </source>
</evidence>
<comment type="caution">
    <text evidence="12">The sequence shown here is derived from an EMBL/GenBank/DDBJ whole genome shotgun (WGS) entry which is preliminary data.</text>
</comment>
<reference evidence="12 13" key="1">
    <citation type="journal article" date="2018" name="Nat. Ecol. Evol.">
        <title>Shark genomes provide insights into elasmobranch evolution and the origin of vertebrates.</title>
        <authorList>
            <person name="Hara Y"/>
            <person name="Yamaguchi K"/>
            <person name="Onimaru K"/>
            <person name="Kadota M"/>
            <person name="Koyanagi M"/>
            <person name="Keeley SD"/>
            <person name="Tatsumi K"/>
            <person name="Tanaka K"/>
            <person name="Motone F"/>
            <person name="Kageyama Y"/>
            <person name="Nozu R"/>
            <person name="Adachi N"/>
            <person name="Nishimura O"/>
            <person name="Nakagawa R"/>
            <person name="Tanegashima C"/>
            <person name="Kiyatake I"/>
            <person name="Matsumoto R"/>
            <person name="Murakumo K"/>
            <person name="Nishida K"/>
            <person name="Terakita A"/>
            <person name="Kuratani S"/>
            <person name="Sato K"/>
            <person name="Hyodo S Kuraku.S."/>
        </authorList>
    </citation>
    <scope>NUCLEOTIDE SEQUENCE [LARGE SCALE GENOMIC DNA]</scope>
</reference>
<dbReference type="PANTHER" id="PTHR13030:SF8">
    <property type="entry name" value="ADP-RIBOSE PYROPHOSPHATASE, MITOCHONDRIAL"/>
    <property type="match status" value="1"/>
</dbReference>
<comment type="catalytic activity">
    <reaction evidence="6">
        <text>ADP-D-ribose + H2O = D-ribose 5-phosphate + AMP + 2 H(+)</text>
        <dbReference type="Rhea" id="RHEA:10412"/>
        <dbReference type="ChEBI" id="CHEBI:15377"/>
        <dbReference type="ChEBI" id="CHEBI:15378"/>
        <dbReference type="ChEBI" id="CHEBI:57967"/>
        <dbReference type="ChEBI" id="CHEBI:78346"/>
        <dbReference type="ChEBI" id="CHEBI:456215"/>
        <dbReference type="EC" id="3.6.1.13"/>
    </reaction>
</comment>
<accession>A0A401RTQ5</accession>
<evidence type="ECO:0000259" key="11">
    <source>
        <dbReference type="PROSITE" id="PS51462"/>
    </source>
</evidence>
<evidence type="ECO:0000256" key="5">
    <source>
        <dbReference type="ARBA" id="ARBA00033056"/>
    </source>
</evidence>
<comment type="function">
    <text evidence="7">Hydrolyzes ADP-ribose (ADPR) to AMP and ribose 5'-phosphate.</text>
</comment>
<dbReference type="GO" id="GO:0047631">
    <property type="term" value="F:ADP-ribose diphosphatase activity"/>
    <property type="evidence" value="ECO:0007669"/>
    <property type="project" value="UniProtKB-EC"/>
</dbReference>
<dbReference type="Proteomes" id="UP000287033">
    <property type="component" value="Unassembled WGS sequence"/>
</dbReference>
<evidence type="ECO:0000256" key="1">
    <source>
        <dbReference type="ARBA" id="ARBA00007482"/>
    </source>
</evidence>
<proteinExistence type="inferred from homology"/>
<dbReference type="Pfam" id="PF00293">
    <property type="entry name" value="NUDIX"/>
    <property type="match status" value="1"/>
</dbReference>
<comment type="similarity">
    <text evidence="1">Belongs to the Nudix hydrolase family. NudF subfamily.</text>
</comment>
<keyword evidence="13" id="KW-1185">Reference proteome</keyword>
<gene>
    <name evidence="12" type="ORF">chiPu_0019963</name>
</gene>
<sequence>MLTRSATLLVTSATDTRMWNRTGKVIVRLAEAQQTHHYPLFKSALVGLLSSMDFLKCLHVKARSEVYPSSEIQRFPVPDDKVDWAVQWADYKPVDYTAPSLFRRPPWADPPYSDERELDTLLKFNQLDGGVDRTSHIISYNVVNGFPRNPCGRTGMRGRGLLGRWGPNHAADPIVTRWKREAGKPIIHSHCGKPILQFVAICRRDNEEWAIPGGMIDPGEKVSVTLKREFGEEALNSLELPEAERQQMKALIDSLFQAGELVYRGYVDDPRNTDNAWIETVAMNFHDEAGDSVGKLTLQAGDDAGAVKWMDIDRQQRLYASHAEMLHQVTKMRDAHW</sequence>
<comment type="subunit">
    <text evidence="8">Monomer. Interacts with GLOD4.</text>
</comment>
<protein>
    <recommendedName>
        <fullName evidence="9">ADP-ribose pyrophosphatase, mitochondrial</fullName>
        <ecNumber evidence="2">3.6.1.13</ecNumber>
    </recommendedName>
    <alternativeName>
        <fullName evidence="3">ADP-ribose diphosphatase</fullName>
    </alternativeName>
    <alternativeName>
        <fullName evidence="5">ADP-ribose phosphohydrolase</fullName>
    </alternativeName>
    <alternativeName>
        <fullName evidence="4">Adenosine diphosphoribose pyrophosphatase</fullName>
    </alternativeName>
    <alternativeName>
        <fullName evidence="10">Nucleoside diphosphate-linked moiety X motif 9</fullName>
    </alternativeName>
</protein>
<evidence type="ECO:0000313" key="13">
    <source>
        <dbReference type="Proteomes" id="UP000287033"/>
    </source>
</evidence>
<evidence type="ECO:0000256" key="4">
    <source>
        <dbReference type="ARBA" id="ARBA00030308"/>
    </source>
</evidence>
<evidence type="ECO:0000313" key="12">
    <source>
        <dbReference type="EMBL" id="GCC21491.1"/>
    </source>
</evidence>
<dbReference type="InterPro" id="IPR039989">
    <property type="entry name" value="NUDT9"/>
</dbReference>
<evidence type="ECO:0000256" key="6">
    <source>
        <dbReference type="ARBA" id="ARBA00049546"/>
    </source>
</evidence>
<dbReference type="EC" id="3.6.1.13" evidence="2"/>
<dbReference type="EMBL" id="BEZZ01002261">
    <property type="protein sequence ID" value="GCC21491.1"/>
    <property type="molecule type" value="Genomic_DNA"/>
</dbReference>